<comment type="cofactor">
    <cofactor evidence="1 7">
        <name>pyridoxal 5'-phosphate</name>
        <dbReference type="ChEBI" id="CHEBI:597326"/>
    </cofactor>
</comment>
<dbReference type="PIRSF" id="PIRSF000412">
    <property type="entry name" value="SHMT"/>
    <property type="match status" value="1"/>
</dbReference>
<dbReference type="EMBL" id="JANTOO010000013">
    <property type="protein sequence ID" value="MCS1396912.1"/>
    <property type="molecule type" value="Genomic_DNA"/>
</dbReference>
<evidence type="ECO:0000313" key="9">
    <source>
        <dbReference type="EMBL" id="MCS1396912.1"/>
    </source>
</evidence>
<evidence type="ECO:0000256" key="3">
    <source>
        <dbReference type="ARBA" id="ARBA00022563"/>
    </source>
</evidence>
<dbReference type="Proteomes" id="UP001525021">
    <property type="component" value="Unassembled WGS sequence"/>
</dbReference>
<dbReference type="EC" id="2.1.2.1" evidence="7"/>
<dbReference type="InterPro" id="IPR015421">
    <property type="entry name" value="PyrdxlP-dep_Trfase_major"/>
</dbReference>
<evidence type="ECO:0000256" key="2">
    <source>
        <dbReference type="ARBA" id="ARBA00006376"/>
    </source>
</evidence>
<feature type="site" description="Plays an important role in substrate specificity" evidence="7">
    <location>
        <position position="227"/>
    </location>
</feature>
<accession>A0ABT2DR40</accession>
<dbReference type="Pfam" id="PF00464">
    <property type="entry name" value="SHMT"/>
    <property type="match status" value="1"/>
</dbReference>
<feature type="binding site" evidence="7">
    <location>
        <begin position="123"/>
        <end position="125"/>
    </location>
    <ligand>
        <name>(6S)-5,6,7,8-tetrahydrofolate</name>
        <dbReference type="ChEBI" id="CHEBI:57453"/>
    </ligand>
</feature>
<evidence type="ECO:0000259" key="8">
    <source>
        <dbReference type="Pfam" id="PF00464"/>
    </source>
</evidence>
<dbReference type="InterPro" id="IPR015422">
    <property type="entry name" value="PyrdxlP-dep_Trfase_small"/>
</dbReference>
<evidence type="ECO:0000313" key="10">
    <source>
        <dbReference type="Proteomes" id="UP001525021"/>
    </source>
</evidence>
<dbReference type="Gene3D" id="3.90.1150.10">
    <property type="entry name" value="Aspartate Aminotransferase, domain 1"/>
    <property type="match status" value="1"/>
</dbReference>
<comment type="similarity">
    <text evidence="2 7">Belongs to the SHMT family.</text>
</comment>
<comment type="function">
    <text evidence="7">Catalyzes the reversible interconversion of serine and glycine with tetrahydrofolate (THF) serving as the one-carbon carrier. This reaction serves as the major source of one-carbon groups required for the biosynthesis of purines, thymidylate, methionine, and other important biomolecules. Also exhibits THF-independent aldolase activity toward beta-hydroxyamino acids, producing glycine and aldehydes, via a retro-aldol mechanism.</text>
</comment>
<name>A0ABT2DR40_9BACI</name>
<comment type="catalytic activity">
    <reaction evidence="7">
        <text>(6R)-5,10-methylene-5,6,7,8-tetrahydrofolate + glycine + H2O = (6S)-5,6,7,8-tetrahydrofolate + L-serine</text>
        <dbReference type="Rhea" id="RHEA:15481"/>
        <dbReference type="ChEBI" id="CHEBI:15377"/>
        <dbReference type="ChEBI" id="CHEBI:15636"/>
        <dbReference type="ChEBI" id="CHEBI:33384"/>
        <dbReference type="ChEBI" id="CHEBI:57305"/>
        <dbReference type="ChEBI" id="CHEBI:57453"/>
        <dbReference type="EC" id="2.1.2.1"/>
    </reaction>
</comment>
<proteinExistence type="inferred from homology"/>
<dbReference type="RefSeq" id="WP_012292760.1">
    <property type="nucleotide sequence ID" value="NZ_JANTOO010000013.1"/>
</dbReference>
<keyword evidence="10" id="KW-1185">Reference proteome</keyword>
<dbReference type="PROSITE" id="PS00096">
    <property type="entry name" value="SHMT"/>
    <property type="match status" value="1"/>
</dbReference>
<keyword evidence="4 7" id="KW-0028">Amino-acid biosynthesis</keyword>
<evidence type="ECO:0000256" key="5">
    <source>
        <dbReference type="ARBA" id="ARBA00022679"/>
    </source>
</evidence>
<comment type="subunit">
    <text evidence="7">Homodimer.</text>
</comment>
<dbReference type="InterPro" id="IPR001085">
    <property type="entry name" value="Ser_HO-MeTrfase"/>
</dbReference>
<feature type="modified residue" description="N6-(pyridoxal phosphate)lysine" evidence="7">
    <location>
        <position position="228"/>
    </location>
</feature>
<keyword evidence="3 7" id="KW-0554">One-carbon metabolism</keyword>
<comment type="caution">
    <text evidence="7">Lacks conserved residue(s) required for the propagation of feature annotation.</text>
</comment>
<dbReference type="NCBIfam" id="NF000586">
    <property type="entry name" value="PRK00011.1"/>
    <property type="match status" value="1"/>
</dbReference>
<dbReference type="InterPro" id="IPR019798">
    <property type="entry name" value="Ser_HO-MeTrfase_PLP_BS"/>
</dbReference>
<protein>
    <recommendedName>
        <fullName evidence="7">Serine hydroxymethyltransferase</fullName>
        <shortName evidence="7">SHMT</shortName>
        <shortName evidence="7">Serine methylase</shortName>
        <ecNumber evidence="7">2.1.2.1</ecNumber>
    </recommendedName>
</protein>
<evidence type="ECO:0000256" key="6">
    <source>
        <dbReference type="ARBA" id="ARBA00022898"/>
    </source>
</evidence>
<organism evidence="9 10">
    <name type="scientific">Lysinibacillus pinottii</name>
    <dbReference type="NCBI Taxonomy" id="2973932"/>
    <lineage>
        <taxon>Bacteria</taxon>
        <taxon>Bacillati</taxon>
        <taxon>Bacillota</taxon>
        <taxon>Bacilli</taxon>
        <taxon>Bacillales</taxon>
        <taxon>Bacillaceae</taxon>
        <taxon>Lysinibacillus</taxon>
    </lineage>
</organism>
<dbReference type="InterPro" id="IPR015424">
    <property type="entry name" value="PyrdxlP-dep_Trfase"/>
</dbReference>
<feature type="binding site" evidence="7">
    <location>
        <position position="119"/>
    </location>
    <ligand>
        <name>(6S)-5,6,7,8-tetrahydrofolate</name>
        <dbReference type="ChEBI" id="CHEBI:57453"/>
    </ligand>
</feature>
<comment type="pathway">
    <text evidence="7">One-carbon metabolism; tetrahydrofolate interconversion.</text>
</comment>
<dbReference type="PANTHER" id="PTHR11680">
    <property type="entry name" value="SERINE HYDROXYMETHYLTRANSFERASE"/>
    <property type="match status" value="1"/>
</dbReference>
<evidence type="ECO:0000256" key="4">
    <source>
        <dbReference type="ARBA" id="ARBA00022605"/>
    </source>
</evidence>
<feature type="domain" description="Serine hydroxymethyltransferase-like" evidence="8">
    <location>
        <begin position="7"/>
        <end position="382"/>
    </location>
</feature>
<evidence type="ECO:0000256" key="7">
    <source>
        <dbReference type="HAMAP-Rule" id="MF_00051"/>
    </source>
</evidence>
<keyword evidence="6 7" id="KW-0663">Pyridoxal phosphate</keyword>
<dbReference type="SUPFAM" id="SSF53383">
    <property type="entry name" value="PLP-dependent transferases"/>
    <property type="match status" value="1"/>
</dbReference>
<gene>
    <name evidence="7" type="primary">glyA</name>
    <name evidence="9" type="ORF">NXZ79_12805</name>
</gene>
<dbReference type="InterPro" id="IPR049943">
    <property type="entry name" value="Ser_HO-MeTrfase-like"/>
</dbReference>
<comment type="caution">
    <text evidence="9">The sequence shown here is derived from an EMBL/GenBank/DDBJ whole genome shotgun (WGS) entry which is preliminary data.</text>
</comment>
<keyword evidence="7" id="KW-0963">Cytoplasm</keyword>
<dbReference type="PANTHER" id="PTHR11680:SF35">
    <property type="entry name" value="SERINE HYDROXYMETHYLTRANSFERASE 1"/>
    <property type="match status" value="1"/>
</dbReference>
<comment type="pathway">
    <text evidence="7">Amino-acid biosynthesis; glycine biosynthesis; glycine from L-serine: step 1/1.</text>
</comment>
<comment type="subcellular location">
    <subcellularLocation>
        <location evidence="7">Cytoplasm</location>
    </subcellularLocation>
</comment>
<sequence>MAYEKLAVQDKAVLEGILAEKKRQQANIELIASENFVSEAVMEAQGSVLTNKYAEGYPGKRYYGGCEHVDVVEDIARDRVKEIFGAEYANVQPHSGAQANMAVYHTILEPGDTVLGMNLSHGGHLTHGSPVNFSGILYNFVEYGVTKDTQVIDYEDVRQKALEHKPKLIVAGASAYPREIDFSKFREIADEVGAYFMVDMAHIAGLVAVGEHQSPVPYADFVTSTTHKTLRGPRGGLILASKEWEQKLNKSVFPGIQGGPLMHVIAAKAVAFGEVLQPEFKDYAKQIKLNAKALAEVLIAEGVEIVSGGTDNHLLLLNVKSLGLTGKVAEHALDEVGITTNKNTIPYDTESPFVTSGIRIGTPAVTSRGFKEEDMKEVGAIIAAVLKNPEDEAVKADAKDRVKALTDKHPLYA</sequence>
<reference evidence="9 10" key="1">
    <citation type="submission" date="2022-08" db="EMBL/GenBank/DDBJ databases">
        <title>Lysinibacillus sequencing.</title>
        <authorList>
            <person name="Dunlap C."/>
        </authorList>
    </citation>
    <scope>NUCLEOTIDE SEQUENCE [LARGE SCALE GENOMIC DNA]</scope>
    <source>
        <strain evidence="9 10">PB211</strain>
    </source>
</reference>
<dbReference type="CDD" id="cd00378">
    <property type="entry name" value="SHMT"/>
    <property type="match status" value="1"/>
</dbReference>
<dbReference type="HAMAP" id="MF_00051">
    <property type="entry name" value="SHMT"/>
    <property type="match status" value="1"/>
</dbReference>
<dbReference type="InterPro" id="IPR039429">
    <property type="entry name" value="SHMT-like_dom"/>
</dbReference>
<keyword evidence="5 7" id="KW-0808">Transferase</keyword>
<feature type="binding site" evidence="7">
    <location>
        <begin position="351"/>
        <end position="353"/>
    </location>
    <ligand>
        <name>(6S)-5,6,7,8-tetrahydrofolate</name>
        <dbReference type="ChEBI" id="CHEBI:57453"/>
    </ligand>
</feature>
<dbReference type="Gene3D" id="3.40.640.10">
    <property type="entry name" value="Type I PLP-dependent aspartate aminotransferase-like (Major domain)"/>
    <property type="match status" value="1"/>
</dbReference>
<evidence type="ECO:0000256" key="1">
    <source>
        <dbReference type="ARBA" id="ARBA00001933"/>
    </source>
</evidence>